<gene>
    <name evidence="2" type="ORF">NS184_04500</name>
</gene>
<sequence>MTVLSQQDIARPVSSNWPAPTDNPVLDAVLSGFERLGAALPHALAVPVMLAHEALCALAQRR</sequence>
<proteinExistence type="predicted"/>
<accession>A0A175S0Z0</accession>
<evidence type="ECO:0000313" key="3">
    <source>
        <dbReference type="Proteomes" id="UP000078252"/>
    </source>
</evidence>
<evidence type="ECO:0000256" key="1">
    <source>
        <dbReference type="SAM" id="MobiDB-lite"/>
    </source>
</evidence>
<dbReference type="AlphaFoldDB" id="A0A175S0Z0"/>
<name>A0A175S0Z0_9MICO</name>
<organism evidence="2 3">
    <name type="scientific">Curtobacterium luteum</name>
    <dbReference type="NCBI Taxonomy" id="33881"/>
    <lineage>
        <taxon>Bacteria</taxon>
        <taxon>Bacillati</taxon>
        <taxon>Actinomycetota</taxon>
        <taxon>Actinomycetes</taxon>
        <taxon>Micrococcales</taxon>
        <taxon>Microbacteriaceae</taxon>
        <taxon>Curtobacterium</taxon>
    </lineage>
</organism>
<dbReference type="RefSeq" id="WP_058724943.1">
    <property type="nucleotide sequence ID" value="NZ_LDQC01000026.1"/>
</dbReference>
<evidence type="ECO:0000313" key="2">
    <source>
        <dbReference type="EMBL" id="KTR08790.1"/>
    </source>
</evidence>
<comment type="caution">
    <text evidence="2">The sequence shown here is derived from an EMBL/GenBank/DDBJ whole genome shotgun (WGS) entry which is preliminary data.</text>
</comment>
<dbReference type="EMBL" id="LDQC01000026">
    <property type="protein sequence ID" value="KTR08790.1"/>
    <property type="molecule type" value="Genomic_DNA"/>
</dbReference>
<dbReference type="OrthoDB" id="5021685at2"/>
<protein>
    <submittedName>
        <fullName evidence="2">Uncharacterized protein</fullName>
    </submittedName>
</protein>
<dbReference type="PATRIC" id="fig|33881.3.peg.1172"/>
<reference evidence="2 3" key="1">
    <citation type="journal article" date="2016" name="Front. Microbiol.">
        <title>Genomic Resource of Rice Seed Associated Bacteria.</title>
        <authorList>
            <person name="Midha S."/>
            <person name="Bansal K."/>
            <person name="Sharma S."/>
            <person name="Kumar N."/>
            <person name="Patil P.P."/>
            <person name="Chaudhry V."/>
            <person name="Patil P.B."/>
        </authorList>
    </citation>
    <scope>NUCLEOTIDE SEQUENCE [LARGE SCALE GENOMIC DNA]</scope>
    <source>
        <strain evidence="2 3">NS184</strain>
    </source>
</reference>
<dbReference type="Proteomes" id="UP000078252">
    <property type="component" value="Unassembled WGS sequence"/>
</dbReference>
<feature type="region of interest" description="Disordered" evidence="1">
    <location>
        <begin position="1"/>
        <end position="20"/>
    </location>
</feature>
<feature type="compositionally biased region" description="Polar residues" evidence="1">
    <location>
        <begin position="1"/>
        <end position="18"/>
    </location>
</feature>